<dbReference type="EMBL" id="FNZR01000001">
    <property type="protein sequence ID" value="SEK26639.1"/>
    <property type="molecule type" value="Genomic_DNA"/>
</dbReference>
<protein>
    <submittedName>
        <fullName evidence="4">FecR family protein</fullName>
    </submittedName>
</protein>
<feature type="transmembrane region" description="Helical" evidence="1">
    <location>
        <begin position="76"/>
        <end position="97"/>
    </location>
</feature>
<dbReference type="PIRSF" id="PIRSF018266">
    <property type="entry name" value="FecR"/>
    <property type="match status" value="1"/>
</dbReference>
<dbReference type="Gene3D" id="3.55.50.30">
    <property type="match status" value="1"/>
</dbReference>
<evidence type="ECO:0000256" key="1">
    <source>
        <dbReference type="SAM" id="Phobius"/>
    </source>
</evidence>
<evidence type="ECO:0000259" key="2">
    <source>
        <dbReference type="Pfam" id="PF04773"/>
    </source>
</evidence>
<keyword evidence="1" id="KW-0472">Membrane</keyword>
<dbReference type="Proteomes" id="UP000198916">
    <property type="component" value="Unassembled WGS sequence"/>
</dbReference>
<keyword evidence="5" id="KW-1185">Reference proteome</keyword>
<dbReference type="PANTHER" id="PTHR30273:SF2">
    <property type="entry name" value="PROTEIN FECR"/>
    <property type="match status" value="1"/>
</dbReference>
<dbReference type="InterPro" id="IPR032508">
    <property type="entry name" value="FecR_C"/>
</dbReference>
<dbReference type="Pfam" id="PF16344">
    <property type="entry name" value="FecR_C"/>
    <property type="match status" value="1"/>
</dbReference>
<feature type="domain" description="FecR protein" evidence="2">
    <location>
        <begin position="108"/>
        <end position="204"/>
    </location>
</feature>
<accession>A0A1H7FKX3</accession>
<gene>
    <name evidence="4" type="ORF">SAMN05421740_101387</name>
</gene>
<evidence type="ECO:0000313" key="5">
    <source>
        <dbReference type="Proteomes" id="UP000198916"/>
    </source>
</evidence>
<dbReference type="Pfam" id="PF04773">
    <property type="entry name" value="FecR"/>
    <property type="match status" value="1"/>
</dbReference>
<keyword evidence="1" id="KW-0812">Transmembrane</keyword>
<dbReference type="STRING" id="332977.SAMN05421740_101387"/>
<dbReference type="GO" id="GO:0016989">
    <property type="term" value="F:sigma factor antagonist activity"/>
    <property type="evidence" value="ECO:0007669"/>
    <property type="project" value="TreeGrafter"/>
</dbReference>
<sequence>MAQHNTLKALFKRILLGRAQEQEKTLFDRWYNQLDLSAGAAFGSPEEEQAVMHRMQDSLRKHADGVKPSGHKQSPWRWVAAAAIVFLATATSLLYFLKSTVPQTMYTVVATADNTLKKITLADGSIVTLNSGSELAWAKDAFNQRERRVRLVGEGFFEVKRDEIRPFIVETDSLETTVLGTTFNIESYPGEDQIKVSLLAGSVKVNATGESERSALLKPGEMAEYTRGISVMQVKPIAADHVDVWIRGGLVFNEIALPYALDRLAQRYKLDIVYNREQLEGKTVTASFERVGWEESLKAVLFAHGLDYTVSNGVVYVNE</sequence>
<feature type="domain" description="Protein FecR C-terminal" evidence="3">
    <location>
        <begin position="250"/>
        <end position="317"/>
    </location>
</feature>
<reference evidence="5" key="1">
    <citation type="submission" date="2016-10" db="EMBL/GenBank/DDBJ databases">
        <authorList>
            <person name="Varghese N."/>
            <person name="Submissions S."/>
        </authorList>
    </citation>
    <scope>NUCLEOTIDE SEQUENCE [LARGE SCALE GENOMIC DNA]</scope>
    <source>
        <strain evidence="5">Jip14</strain>
    </source>
</reference>
<dbReference type="InterPro" id="IPR012373">
    <property type="entry name" value="Ferrdict_sens_TM"/>
</dbReference>
<keyword evidence="1" id="KW-1133">Transmembrane helix</keyword>
<dbReference type="InterPro" id="IPR006860">
    <property type="entry name" value="FecR"/>
</dbReference>
<dbReference type="PANTHER" id="PTHR30273">
    <property type="entry name" value="PERIPLASMIC SIGNAL SENSOR AND SIGMA FACTOR ACTIVATOR FECR-RELATED"/>
    <property type="match status" value="1"/>
</dbReference>
<evidence type="ECO:0000313" key="4">
    <source>
        <dbReference type="EMBL" id="SEK26639.1"/>
    </source>
</evidence>
<dbReference type="Gene3D" id="2.60.120.1440">
    <property type="match status" value="1"/>
</dbReference>
<proteinExistence type="predicted"/>
<dbReference type="OrthoDB" id="738872at2"/>
<name>A0A1H7FKX3_9SPHI</name>
<evidence type="ECO:0000259" key="3">
    <source>
        <dbReference type="Pfam" id="PF16344"/>
    </source>
</evidence>
<dbReference type="AlphaFoldDB" id="A0A1H7FKX3"/>
<dbReference type="RefSeq" id="WP_090602332.1">
    <property type="nucleotide sequence ID" value="NZ_FNZR01000001.1"/>
</dbReference>
<organism evidence="4 5">
    <name type="scientific">Parapedobacter koreensis</name>
    <dbReference type="NCBI Taxonomy" id="332977"/>
    <lineage>
        <taxon>Bacteria</taxon>
        <taxon>Pseudomonadati</taxon>
        <taxon>Bacteroidota</taxon>
        <taxon>Sphingobacteriia</taxon>
        <taxon>Sphingobacteriales</taxon>
        <taxon>Sphingobacteriaceae</taxon>
        <taxon>Parapedobacter</taxon>
    </lineage>
</organism>